<sequence>MRIEQLHYLLELYRTRSFSKAAENVFITQPSLSTAISGLEEELGVKLFERLRSGVYPTPMGEAVVKIASELVNCEARIYEAVQAAQPPDKIRLMTIPAISFGVLLELMTQFQEDYPEVNLELKEFPPQIIIDSVVEKLTNVPGTFALVPIQEKTMEDVLAQLKRDHISSTPIYSENFVAHMAANHPLASQDQVTIEDFLAYPSIELNLLTKPPDNTAYNRLYMLGTSRNKRRLKERTHIEVDTLTHVKRLILSTGTHVVALPKLIGLGDRDYESGDIIWRPFADNTGLTTHYYLIHSSLYPLKPIEEDFLNAIIRFFETIDITHHPSNH</sequence>
<feature type="domain" description="HTH lysR-type" evidence="5">
    <location>
        <begin position="1"/>
        <end position="58"/>
    </location>
</feature>
<keyword evidence="4" id="KW-0804">Transcription</keyword>
<dbReference type="InterPro" id="IPR005119">
    <property type="entry name" value="LysR_subst-bd"/>
</dbReference>
<dbReference type="InterPro" id="IPR000847">
    <property type="entry name" value="LysR_HTH_N"/>
</dbReference>
<dbReference type="EMBL" id="JBJUVG010000005">
    <property type="protein sequence ID" value="MFM9413704.1"/>
    <property type="molecule type" value="Genomic_DNA"/>
</dbReference>
<dbReference type="Pfam" id="PF00126">
    <property type="entry name" value="HTH_1"/>
    <property type="match status" value="1"/>
</dbReference>
<keyword evidence="7" id="KW-1185">Reference proteome</keyword>
<proteinExistence type="inferred from homology"/>
<dbReference type="Pfam" id="PF03466">
    <property type="entry name" value="LysR_substrate"/>
    <property type="match status" value="1"/>
</dbReference>
<keyword evidence="2" id="KW-0805">Transcription regulation</keyword>
<reference evidence="6 7" key="1">
    <citation type="journal article" date="2016" name="Int. J. Syst. Evol. Microbiol.">
        <title>Peptococcus simiae sp. nov., isolated from rhesus macaque faeces and emended description of the genus Peptococcus.</title>
        <authorList>
            <person name="Shkoporov A.N."/>
            <person name="Efimov B.A."/>
            <person name="Kondova I."/>
            <person name="Ouwerling B."/>
            <person name="Chaplin A.V."/>
            <person name="Shcherbakova V.A."/>
            <person name="Langermans J.A.M."/>
        </authorList>
    </citation>
    <scope>NUCLEOTIDE SEQUENCE [LARGE SCALE GENOMIC DNA]</scope>
    <source>
        <strain evidence="6 7">M108</strain>
    </source>
</reference>
<evidence type="ECO:0000256" key="2">
    <source>
        <dbReference type="ARBA" id="ARBA00023015"/>
    </source>
</evidence>
<dbReference type="Proteomes" id="UP001631949">
    <property type="component" value="Unassembled WGS sequence"/>
</dbReference>
<gene>
    <name evidence="6" type="ORF">ACKQTC_04915</name>
</gene>
<dbReference type="SUPFAM" id="SSF46785">
    <property type="entry name" value="Winged helix' DNA-binding domain"/>
    <property type="match status" value="1"/>
</dbReference>
<dbReference type="Gene3D" id="3.40.190.290">
    <property type="match status" value="1"/>
</dbReference>
<dbReference type="Gene3D" id="1.10.10.10">
    <property type="entry name" value="Winged helix-like DNA-binding domain superfamily/Winged helix DNA-binding domain"/>
    <property type="match status" value="1"/>
</dbReference>
<dbReference type="PRINTS" id="PR00039">
    <property type="entry name" value="HTHLYSR"/>
</dbReference>
<evidence type="ECO:0000256" key="4">
    <source>
        <dbReference type="ARBA" id="ARBA00023163"/>
    </source>
</evidence>
<dbReference type="PROSITE" id="PS50931">
    <property type="entry name" value="HTH_LYSR"/>
    <property type="match status" value="1"/>
</dbReference>
<dbReference type="InterPro" id="IPR036388">
    <property type="entry name" value="WH-like_DNA-bd_sf"/>
</dbReference>
<evidence type="ECO:0000313" key="7">
    <source>
        <dbReference type="Proteomes" id="UP001631949"/>
    </source>
</evidence>
<evidence type="ECO:0000256" key="3">
    <source>
        <dbReference type="ARBA" id="ARBA00023125"/>
    </source>
</evidence>
<comment type="similarity">
    <text evidence="1">Belongs to the LysR transcriptional regulatory family.</text>
</comment>
<evidence type="ECO:0000256" key="1">
    <source>
        <dbReference type="ARBA" id="ARBA00009437"/>
    </source>
</evidence>
<dbReference type="PANTHER" id="PTHR30419">
    <property type="entry name" value="HTH-TYPE TRANSCRIPTIONAL REGULATOR YBHD"/>
    <property type="match status" value="1"/>
</dbReference>
<name>A0ABW9GYM3_9FIRM</name>
<dbReference type="RefSeq" id="WP_408977320.1">
    <property type="nucleotide sequence ID" value="NZ_JBJUVG010000005.1"/>
</dbReference>
<comment type="caution">
    <text evidence="6">The sequence shown here is derived from an EMBL/GenBank/DDBJ whole genome shotgun (WGS) entry which is preliminary data.</text>
</comment>
<dbReference type="InterPro" id="IPR050950">
    <property type="entry name" value="HTH-type_LysR_regulators"/>
</dbReference>
<accession>A0ABW9GYM3</accession>
<dbReference type="CDD" id="cd05466">
    <property type="entry name" value="PBP2_LTTR_substrate"/>
    <property type="match status" value="1"/>
</dbReference>
<dbReference type="SUPFAM" id="SSF53850">
    <property type="entry name" value="Periplasmic binding protein-like II"/>
    <property type="match status" value="1"/>
</dbReference>
<evidence type="ECO:0000313" key="6">
    <source>
        <dbReference type="EMBL" id="MFM9413704.1"/>
    </source>
</evidence>
<keyword evidence="3" id="KW-0238">DNA-binding</keyword>
<dbReference type="InterPro" id="IPR036390">
    <property type="entry name" value="WH_DNA-bd_sf"/>
</dbReference>
<protein>
    <submittedName>
        <fullName evidence="6">LysR family transcriptional regulator</fullName>
    </submittedName>
</protein>
<evidence type="ECO:0000259" key="5">
    <source>
        <dbReference type="PROSITE" id="PS50931"/>
    </source>
</evidence>
<organism evidence="6 7">
    <name type="scientific">Peptococcus simiae</name>
    <dbReference type="NCBI Taxonomy" id="1643805"/>
    <lineage>
        <taxon>Bacteria</taxon>
        <taxon>Bacillati</taxon>
        <taxon>Bacillota</taxon>
        <taxon>Clostridia</taxon>
        <taxon>Eubacteriales</taxon>
        <taxon>Peptococcaceae</taxon>
        <taxon>Peptococcus</taxon>
    </lineage>
</organism>